<evidence type="ECO:0000313" key="2">
    <source>
        <dbReference type="Proteomes" id="UP001221142"/>
    </source>
</evidence>
<dbReference type="AlphaFoldDB" id="A0AAD7FW68"/>
<accession>A0AAD7FW68</accession>
<keyword evidence="2" id="KW-1185">Reference proteome</keyword>
<dbReference type="EMBL" id="JARKIF010000002">
    <property type="protein sequence ID" value="KAJ7646669.1"/>
    <property type="molecule type" value="Genomic_DNA"/>
</dbReference>
<reference evidence="1" key="1">
    <citation type="submission" date="2023-03" db="EMBL/GenBank/DDBJ databases">
        <title>Massive genome expansion in bonnet fungi (Mycena s.s.) driven by repeated elements and novel gene families across ecological guilds.</title>
        <authorList>
            <consortium name="Lawrence Berkeley National Laboratory"/>
            <person name="Harder C.B."/>
            <person name="Miyauchi S."/>
            <person name="Viragh M."/>
            <person name="Kuo A."/>
            <person name="Thoen E."/>
            <person name="Andreopoulos B."/>
            <person name="Lu D."/>
            <person name="Skrede I."/>
            <person name="Drula E."/>
            <person name="Henrissat B."/>
            <person name="Morin E."/>
            <person name="Kohler A."/>
            <person name="Barry K."/>
            <person name="LaButti K."/>
            <person name="Morin E."/>
            <person name="Salamov A."/>
            <person name="Lipzen A."/>
            <person name="Mereny Z."/>
            <person name="Hegedus B."/>
            <person name="Baldrian P."/>
            <person name="Stursova M."/>
            <person name="Weitz H."/>
            <person name="Taylor A."/>
            <person name="Grigoriev I.V."/>
            <person name="Nagy L.G."/>
            <person name="Martin F."/>
            <person name="Kauserud H."/>
        </authorList>
    </citation>
    <scope>NUCLEOTIDE SEQUENCE</scope>
    <source>
        <strain evidence="1">9284</strain>
    </source>
</reference>
<proteinExistence type="predicted"/>
<dbReference type="InterPro" id="IPR032675">
    <property type="entry name" value="LRR_dom_sf"/>
</dbReference>
<sequence>MPSPACLQAVMTSSIPAEIYAIICSEVQGNGTLVTLCSTSRLLRDLAQHILYHSVDLTGCSLRTIKSWALSVSRNAHLAARVQSLAIEFPEDMLDPTDATKITLALNKCVNLKDLEVACARFPNHSNSKHVWMIEDCPFRLHTFRNSYFTTSDTWMTKFWEAQTEIRVLAFRWGGSVPTGYLPNLLAVRAPQVSGLPLERPLQRVYTTFDNDISQLARYSQSLKTVNLERTWSSRDSLTFLGIIEILADSLPLLRHLWLVERSKSFRGIGSDFERAPTTALQRMSHLEDVVLHTRSITFFKEGSDGPLYSMTQSSGLEAQASAIMAVCPTLQRVNLGGAAARDVELTCLLTRSTTGGIRTEHGTEFDSDAASMFWRIS</sequence>
<evidence type="ECO:0000313" key="1">
    <source>
        <dbReference type="EMBL" id="KAJ7646669.1"/>
    </source>
</evidence>
<protein>
    <submittedName>
        <fullName evidence="1">Uncharacterized protein</fullName>
    </submittedName>
</protein>
<organism evidence="1 2">
    <name type="scientific">Roridomyces roridus</name>
    <dbReference type="NCBI Taxonomy" id="1738132"/>
    <lineage>
        <taxon>Eukaryota</taxon>
        <taxon>Fungi</taxon>
        <taxon>Dikarya</taxon>
        <taxon>Basidiomycota</taxon>
        <taxon>Agaricomycotina</taxon>
        <taxon>Agaricomycetes</taxon>
        <taxon>Agaricomycetidae</taxon>
        <taxon>Agaricales</taxon>
        <taxon>Marasmiineae</taxon>
        <taxon>Mycenaceae</taxon>
        <taxon>Roridomyces</taxon>
    </lineage>
</organism>
<gene>
    <name evidence="1" type="ORF">FB45DRAFT_891041</name>
</gene>
<name>A0AAD7FW68_9AGAR</name>
<dbReference type="Gene3D" id="3.80.10.10">
    <property type="entry name" value="Ribonuclease Inhibitor"/>
    <property type="match status" value="1"/>
</dbReference>
<dbReference type="Proteomes" id="UP001221142">
    <property type="component" value="Unassembled WGS sequence"/>
</dbReference>
<comment type="caution">
    <text evidence="1">The sequence shown here is derived from an EMBL/GenBank/DDBJ whole genome shotgun (WGS) entry which is preliminary data.</text>
</comment>